<dbReference type="Gene3D" id="1.10.600.10">
    <property type="entry name" value="Farnesyl Diphosphate Synthase"/>
    <property type="match status" value="1"/>
</dbReference>
<dbReference type="Pfam" id="PF00348">
    <property type="entry name" value="polyprenyl_synt"/>
    <property type="match status" value="1"/>
</dbReference>
<evidence type="ECO:0000256" key="3">
    <source>
        <dbReference type="ARBA" id="ARBA00022679"/>
    </source>
</evidence>
<accession>A0ABW2SKB3</accession>
<evidence type="ECO:0000313" key="7">
    <source>
        <dbReference type="EMBL" id="MFC7580305.1"/>
    </source>
</evidence>
<evidence type="ECO:0000256" key="6">
    <source>
        <dbReference type="RuleBase" id="RU004466"/>
    </source>
</evidence>
<dbReference type="InterPro" id="IPR033749">
    <property type="entry name" value="Polyprenyl_synt_CS"/>
</dbReference>
<evidence type="ECO:0000256" key="4">
    <source>
        <dbReference type="ARBA" id="ARBA00022723"/>
    </source>
</evidence>
<protein>
    <submittedName>
        <fullName evidence="7">Polyprenyl synthetase family protein</fullName>
        <ecNumber evidence="7">2.5.1.-</ecNumber>
    </submittedName>
</protein>
<comment type="caution">
    <text evidence="7">The sequence shown here is derived from an EMBL/GenBank/DDBJ whole genome shotgun (WGS) entry which is preliminary data.</text>
</comment>
<reference evidence="8" key="1">
    <citation type="journal article" date="2019" name="Int. J. Syst. Evol. Microbiol.">
        <title>The Global Catalogue of Microorganisms (GCM) 10K type strain sequencing project: providing services to taxonomists for standard genome sequencing and annotation.</title>
        <authorList>
            <consortium name="The Broad Institute Genomics Platform"/>
            <consortium name="The Broad Institute Genome Sequencing Center for Infectious Disease"/>
            <person name="Wu L."/>
            <person name="Ma J."/>
        </authorList>
    </citation>
    <scope>NUCLEOTIDE SEQUENCE [LARGE SCALE GENOMIC DNA]</scope>
    <source>
        <strain evidence="8">CCUG 56698</strain>
    </source>
</reference>
<dbReference type="PROSITE" id="PS00723">
    <property type="entry name" value="POLYPRENYL_SYNTHASE_1"/>
    <property type="match status" value="1"/>
</dbReference>
<dbReference type="PANTHER" id="PTHR12001:SF85">
    <property type="entry name" value="SHORT CHAIN ISOPRENYL DIPHOSPHATE SYNTHASE"/>
    <property type="match status" value="1"/>
</dbReference>
<dbReference type="InterPro" id="IPR008949">
    <property type="entry name" value="Isoprenoid_synthase_dom_sf"/>
</dbReference>
<evidence type="ECO:0000256" key="5">
    <source>
        <dbReference type="ARBA" id="ARBA00022842"/>
    </source>
</evidence>
<name>A0ABW2SKB3_9ACTO</name>
<proteinExistence type="inferred from homology"/>
<evidence type="ECO:0000256" key="2">
    <source>
        <dbReference type="ARBA" id="ARBA00006706"/>
    </source>
</evidence>
<organism evidence="7 8">
    <name type="scientific">Schaalia naturae</name>
    <dbReference type="NCBI Taxonomy" id="635203"/>
    <lineage>
        <taxon>Bacteria</taxon>
        <taxon>Bacillati</taxon>
        <taxon>Actinomycetota</taxon>
        <taxon>Actinomycetes</taxon>
        <taxon>Actinomycetales</taxon>
        <taxon>Actinomycetaceae</taxon>
        <taxon>Schaalia</taxon>
    </lineage>
</organism>
<sequence>MTRRATPSASLAPSTALAPTPEALAPRISAATARHLEGLGFLPGQDGPGAELTRAASAAVRGGKRVRGYLVFLGWTLARGIAALPPGDEDAADSPVDSLAAALELYQASALVHDDIIDHADMRRGRPTTRVALTAHHRRSGWAGSSAVFGDSGAILTGDLLLSAADHAVAEAGGGLPPEAAVAVLRRFTAMHAEVAVGQYLDLRAEQQPLDPADPASPTVEGALEVARLKSARYSVVHPAVLGILAGQGGSGLVEAAEAVLGPWGLAFQLRDDDLGVFGDPRVTGKPAGDDLREGKRTALLALAWSRATEAERRLLAEDLGRRDTGDAGIARMAEILAVRGRGAHEALIADLVEEGRRCLDAADPDPEQRSLLEGLGDLLALRRL</sequence>
<dbReference type="SUPFAM" id="SSF48576">
    <property type="entry name" value="Terpenoid synthases"/>
    <property type="match status" value="1"/>
</dbReference>
<dbReference type="RefSeq" id="WP_380972187.1">
    <property type="nucleotide sequence ID" value="NZ_JBHTEF010000001.1"/>
</dbReference>
<dbReference type="SFLD" id="SFLDS00005">
    <property type="entry name" value="Isoprenoid_Synthase_Type_I"/>
    <property type="match status" value="1"/>
</dbReference>
<comment type="similarity">
    <text evidence="2 6">Belongs to the FPP/GGPP synthase family.</text>
</comment>
<dbReference type="GO" id="GO:0016740">
    <property type="term" value="F:transferase activity"/>
    <property type="evidence" value="ECO:0007669"/>
    <property type="project" value="UniProtKB-KW"/>
</dbReference>
<keyword evidence="4" id="KW-0479">Metal-binding</keyword>
<dbReference type="EC" id="2.5.1.-" evidence="7"/>
<comment type="cofactor">
    <cofactor evidence="1">
        <name>Mg(2+)</name>
        <dbReference type="ChEBI" id="CHEBI:18420"/>
    </cofactor>
</comment>
<dbReference type="InterPro" id="IPR000092">
    <property type="entry name" value="Polyprenyl_synt"/>
</dbReference>
<dbReference type="EMBL" id="JBHTEF010000001">
    <property type="protein sequence ID" value="MFC7580305.1"/>
    <property type="molecule type" value="Genomic_DNA"/>
</dbReference>
<dbReference type="PANTHER" id="PTHR12001">
    <property type="entry name" value="GERANYLGERANYL PYROPHOSPHATE SYNTHASE"/>
    <property type="match status" value="1"/>
</dbReference>
<gene>
    <name evidence="7" type="ORF">ACFQWG_03580</name>
</gene>
<dbReference type="CDD" id="cd00685">
    <property type="entry name" value="Trans_IPPS_HT"/>
    <property type="match status" value="1"/>
</dbReference>
<evidence type="ECO:0000313" key="8">
    <source>
        <dbReference type="Proteomes" id="UP001596527"/>
    </source>
</evidence>
<evidence type="ECO:0000256" key="1">
    <source>
        <dbReference type="ARBA" id="ARBA00001946"/>
    </source>
</evidence>
<keyword evidence="5" id="KW-0460">Magnesium</keyword>
<keyword evidence="8" id="KW-1185">Reference proteome</keyword>
<keyword evidence="3 6" id="KW-0808">Transferase</keyword>
<dbReference type="Proteomes" id="UP001596527">
    <property type="component" value="Unassembled WGS sequence"/>
</dbReference>